<evidence type="ECO:0000256" key="1">
    <source>
        <dbReference type="SAM" id="MobiDB-lite"/>
    </source>
</evidence>
<evidence type="ECO:0000259" key="2">
    <source>
        <dbReference type="PROSITE" id="PS51352"/>
    </source>
</evidence>
<dbReference type="Pfam" id="PF00085">
    <property type="entry name" value="Thioredoxin"/>
    <property type="match status" value="1"/>
</dbReference>
<name>A0A6C0KV62_9ZZZZ</name>
<organism evidence="3">
    <name type="scientific">viral metagenome</name>
    <dbReference type="NCBI Taxonomy" id="1070528"/>
    <lineage>
        <taxon>unclassified sequences</taxon>
        <taxon>metagenomes</taxon>
        <taxon>organismal metagenomes</taxon>
    </lineage>
</organism>
<feature type="domain" description="Thioredoxin" evidence="2">
    <location>
        <begin position="11"/>
        <end position="144"/>
    </location>
</feature>
<dbReference type="PROSITE" id="PS51352">
    <property type="entry name" value="THIOREDOXIN_2"/>
    <property type="match status" value="1"/>
</dbReference>
<dbReference type="InterPro" id="IPR013766">
    <property type="entry name" value="Thioredoxin_domain"/>
</dbReference>
<dbReference type="InterPro" id="IPR017937">
    <property type="entry name" value="Thioredoxin_CS"/>
</dbReference>
<feature type="compositionally biased region" description="Polar residues" evidence="1">
    <location>
        <begin position="199"/>
        <end position="214"/>
    </location>
</feature>
<feature type="compositionally biased region" description="Basic residues" evidence="1">
    <location>
        <begin position="215"/>
        <end position="227"/>
    </location>
</feature>
<evidence type="ECO:0000313" key="3">
    <source>
        <dbReference type="EMBL" id="QHU21872.1"/>
    </source>
</evidence>
<dbReference type="CDD" id="cd02961">
    <property type="entry name" value="PDI_a_family"/>
    <property type="match status" value="1"/>
</dbReference>
<accession>A0A6C0KV62</accession>
<reference evidence="3" key="1">
    <citation type="journal article" date="2020" name="Nature">
        <title>Giant virus diversity and host interactions through global metagenomics.</title>
        <authorList>
            <person name="Schulz F."/>
            <person name="Roux S."/>
            <person name="Paez-Espino D."/>
            <person name="Jungbluth S."/>
            <person name="Walsh D.A."/>
            <person name="Denef V.J."/>
            <person name="McMahon K.D."/>
            <person name="Konstantinidis K.T."/>
            <person name="Eloe-Fadrosh E.A."/>
            <person name="Kyrpides N.C."/>
            <person name="Woyke T."/>
        </authorList>
    </citation>
    <scope>NUCLEOTIDE SEQUENCE</scope>
    <source>
        <strain evidence="3">GVMAG-S-3300013286-35</strain>
    </source>
</reference>
<dbReference type="AlphaFoldDB" id="A0A6C0KV62"/>
<dbReference type="PROSITE" id="PS00194">
    <property type="entry name" value="THIOREDOXIN_1"/>
    <property type="match status" value="1"/>
</dbReference>
<feature type="region of interest" description="Disordered" evidence="1">
    <location>
        <begin position="191"/>
        <end position="227"/>
    </location>
</feature>
<sequence length="227" mass="24755">MFKAFSGLLSPNAKNNANNNSKNAGDGKISVRSPEEIADMEKTVHIGPVTLILVHADWCGPCQMYKPIWKELENTPGRKANMAMIHHDMVEHSPMLKNANIPGYPTVLKVYPNGKIEEYKGTNSMPNIRDKDAMVKELLTPNHAYAVSQNTKRNIGNIVPPGPMKGGSLYAALTMALKQAGPSAVLFAASQALPPKRTGPNSARRTRKANNGSRSVKKSNARKSRKN</sequence>
<dbReference type="InterPro" id="IPR036249">
    <property type="entry name" value="Thioredoxin-like_sf"/>
</dbReference>
<protein>
    <recommendedName>
        <fullName evidence="2">Thioredoxin domain-containing protein</fullName>
    </recommendedName>
</protein>
<dbReference type="EMBL" id="MN740993">
    <property type="protein sequence ID" value="QHU21872.1"/>
    <property type="molecule type" value="Genomic_DNA"/>
</dbReference>
<dbReference type="SUPFAM" id="SSF52833">
    <property type="entry name" value="Thioredoxin-like"/>
    <property type="match status" value="1"/>
</dbReference>
<proteinExistence type="predicted"/>
<dbReference type="Gene3D" id="3.40.30.10">
    <property type="entry name" value="Glutaredoxin"/>
    <property type="match status" value="1"/>
</dbReference>